<comment type="similarity">
    <text evidence="2">Belongs to the Su(H) family.</text>
</comment>
<dbReference type="Gene3D" id="2.80.10.50">
    <property type="match status" value="1"/>
</dbReference>
<keyword evidence="6" id="KW-0539">Nucleus</keyword>
<dbReference type="InterPro" id="IPR015351">
    <property type="entry name" value="RBP-J/Cbf11/Cbf12_DNA-bd"/>
</dbReference>
<dbReference type="InterPro" id="IPR008967">
    <property type="entry name" value="p53-like_TF_DNA-bd_sf"/>
</dbReference>
<dbReference type="SUPFAM" id="SSF110217">
    <property type="entry name" value="DNA-binding protein LAG-1 (CSL)"/>
    <property type="match status" value="1"/>
</dbReference>
<keyword evidence="3" id="KW-0805">Transcription regulation</keyword>
<dbReference type="InterPro" id="IPR014756">
    <property type="entry name" value="Ig_E-set"/>
</dbReference>
<keyword evidence="4" id="KW-0238">DNA-binding</keyword>
<feature type="region of interest" description="Disordered" evidence="7">
    <location>
        <begin position="1"/>
        <end position="39"/>
    </location>
</feature>
<feature type="domain" description="RBP-J/Cbf11/Cbf12 DNA binding" evidence="8">
    <location>
        <begin position="805"/>
        <end position="988"/>
    </location>
</feature>
<keyword evidence="10" id="KW-1185">Reference proteome</keyword>
<feature type="compositionally biased region" description="Low complexity" evidence="7">
    <location>
        <begin position="550"/>
        <end position="571"/>
    </location>
</feature>
<evidence type="ECO:0000313" key="10">
    <source>
        <dbReference type="Proteomes" id="UP000050792"/>
    </source>
</evidence>
<evidence type="ECO:0000256" key="6">
    <source>
        <dbReference type="ARBA" id="ARBA00023242"/>
    </source>
</evidence>
<dbReference type="Proteomes" id="UP000050792">
    <property type="component" value="Unassembled WGS sequence"/>
</dbReference>
<feature type="region of interest" description="Disordered" evidence="7">
    <location>
        <begin position="188"/>
        <end position="213"/>
    </location>
</feature>
<feature type="domain" description="Beta-trefoil DNA-binding" evidence="9">
    <location>
        <begin position="989"/>
        <end position="1138"/>
    </location>
</feature>
<protein>
    <recommendedName>
        <fullName evidence="12">Recombining binding protein suppressor of hairless</fullName>
    </recommendedName>
</protein>
<dbReference type="SMART" id="SM01267">
    <property type="entry name" value="LAG1_DNAbind"/>
    <property type="match status" value="1"/>
</dbReference>
<dbReference type="InterPro" id="IPR013783">
    <property type="entry name" value="Ig-like_fold"/>
</dbReference>
<dbReference type="Pfam" id="PF20144">
    <property type="entry name" value="TIG_SUH"/>
    <property type="match status" value="1"/>
</dbReference>
<evidence type="ECO:0000259" key="9">
    <source>
        <dbReference type="SMART" id="SM01268"/>
    </source>
</evidence>
<evidence type="ECO:0000256" key="7">
    <source>
        <dbReference type="SAM" id="MobiDB-lite"/>
    </source>
</evidence>
<evidence type="ECO:0008006" key="12">
    <source>
        <dbReference type="Google" id="ProtNLM"/>
    </source>
</evidence>
<feature type="region of interest" description="Disordered" evidence="7">
    <location>
        <begin position="423"/>
        <end position="442"/>
    </location>
</feature>
<name>A0AA85FW70_9TREM</name>
<evidence type="ECO:0000256" key="3">
    <source>
        <dbReference type="ARBA" id="ARBA00023015"/>
    </source>
</evidence>
<dbReference type="FunFam" id="2.80.10.50:FF:000003">
    <property type="entry name" value="recombining binding protein suppressor of hairless"/>
    <property type="match status" value="1"/>
</dbReference>
<accession>A0AA85FW70</accession>
<keyword evidence="5" id="KW-0804">Transcription</keyword>
<proteinExistence type="inferred from homology"/>
<evidence type="ECO:0000256" key="5">
    <source>
        <dbReference type="ARBA" id="ARBA00023163"/>
    </source>
</evidence>
<organism evidence="10 11">
    <name type="scientific">Schistosoma rodhaini</name>
    <dbReference type="NCBI Taxonomy" id="6188"/>
    <lineage>
        <taxon>Eukaryota</taxon>
        <taxon>Metazoa</taxon>
        <taxon>Spiralia</taxon>
        <taxon>Lophotrochozoa</taxon>
        <taxon>Platyhelminthes</taxon>
        <taxon>Trematoda</taxon>
        <taxon>Digenea</taxon>
        <taxon>Strigeidida</taxon>
        <taxon>Schistosomatoidea</taxon>
        <taxon>Schistosomatidae</taxon>
        <taxon>Schistosoma</taxon>
    </lineage>
</organism>
<comment type="subcellular location">
    <subcellularLocation>
        <location evidence="1">Nucleus</location>
    </subcellularLocation>
</comment>
<sequence length="1456" mass="163074">MLVSSPMNSHLNLNTVVTDGDNSSLDEDNEDEEAEEEVNKYNLRKPNTDNINNDYMYSMNREPPVQHHTRHRHHQVLTKRPRLSTITSDQESLHNQINTTNNNNTNQHQMNCSQIHQRDLAITSTSMSVACTTNSVNTNSNENNNGINPYTTFRSLLLQSDYNTNDNSSPEKENRKSILTLKSRLNQYFSDDDDNDDDVDDDDDDPDTEHVENMPTSELNLILHEAHNIDRFPSLLKHSSHINYHQVLNDQSVSNRNDELDEFKVPQPSSMASTDQMNFMTTNTNGSYGNYHPPHYQHHQTTNSQSDFSHLFHSNITYPSLLLTPSVSNPASPIFPPPPLPPVNTNSGNIFMSSSHTTNPTASGVYPVAAAAAAVAAASFQSLSSSVYDQFYSAISSNNLTTVNNNSSTNMHQHLTHNYNSHCTSQQAEDSAHNESISSSYRNPNLTGYSEITRTTYPLMSTHLFNQQRQTSLFPTSSYGTDNKLENQSIPDRLLLDQQLSKIIDKEEQILQQQERANNSDHIDFFNTRVQPSENLVNHLSLDNQFAPRSSLSSESSSSSTSSSCSETYMNSSLQQVDRNANEHNSSKQLSNDFTQFSKTFQLSTCESGNNHTNHNNPLILSSLKEFQLDQNRLFNLSNHLLINNSNCQSTIKTTINNGTISTTTTTTTVTATSTTNNTNSNKLYRESLNSLNLPIFDENYDQINRSRIDQSETTNNIQLDILQPTSLLLKAEENLLNFPSSSSSSTLLSNRSKETDSSYIATMSSGESDGGIVAVPANTGCCESLGILTRDMMRAYLVDRRDQILIILHAKVAQKSYGTEKRFFCPPPCVYLRGEGWGLQYSQTSHDESKLSSSHEHVDQTDLVSYSTNNVRTYSLQNNSSCSTATPIPGPSHLSSSFTGEQSQILAFMGIGGSTTPVEMIQLNLDDGRDYSNAKTLFISDSDKRKYFMLTLKMFYKNGKDLGQFYSRRIKVISKPSKKKQSLKNTDLCIASGTKIALFNRLRSQTVSTRYLHVEDASFHASSSRWGSFTINLLADDQDEAEQFTVQDGYIHYGHTVKLVCSETGMALPRLIVRKVDKTTVLLDADDPVSQLHKCAFHLKDTDRMYLCLSQDKIVQLPSTPCDENPLREKINDAAAWTIISTDRAECRWFEPSHLPSTYRTKDGQIKSITPPPPCLTPVTPVPIVRDMRVNGGGDVAMLEIIGENFSPRHQVWFGDVPAQTFYRCEELILCFVPDISEFHRDWTYIQKTLEVPISLVRQDGIIYASGLTFTYHPESGPRQHCQPALEIIRAASIAAVAAAAAAASAVTSSNSLSTTEELFLEPSCSSRSGIVVSSSTIECNNVVPQQSSEFNLSQHNKDSMCLDNNSFLASVSSCQMISRLNNCNNTTSGYYEDETFNQQHNYSHPHHQEHQLQQSHQHHYAVNTQEHHLLRNNNNNSNSLTTTDRLFYIPVNTS</sequence>
<dbReference type="Gene3D" id="2.60.40.1450">
    <property type="entry name" value="LAG1, DNA binding domain"/>
    <property type="match status" value="1"/>
</dbReference>
<dbReference type="GO" id="GO:0001228">
    <property type="term" value="F:DNA-binding transcription activator activity, RNA polymerase II-specific"/>
    <property type="evidence" value="ECO:0007669"/>
    <property type="project" value="InterPro"/>
</dbReference>
<dbReference type="Pfam" id="PF09271">
    <property type="entry name" value="LAG1-DNAbind"/>
    <property type="match status" value="1"/>
</dbReference>
<dbReference type="Gene3D" id="2.60.40.10">
    <property type="entry name" value="Immunoglobulins"/>
    <property type="match status" value="1"/>
</dbReference>
<dbReference type="InterPro" id="IPR015350">
    <property type="entry name" value="Beta-trefoil_DNA-bd_dom"/>
</dbReference>
<reference evidence="11" key="2">
    <citation type="submission" date="2023-11" db="UniProtKB">
        <authorList>
            <consortium name="WormBaseParasite"/>
        </authorList>
    </citation>
    <scope>IDENTIFICATION</scope>
</reference>
<feature type="region of interest" description="Disordered" evidence="7">
    <location>
        <begin position="548"/>
        <end position="571"/>
    </location>
</feature>
<dbReference type="GO" id="GO:0005634">
    <property type="term" value="C:nucleus"/>
    <property type="evidence" value="ECO:0007669"/>
    <property type="project" value="UniProtKB-SubCell"/>
</dbReference>
<dbReference type="WBParaSite" id="SRDH1_64890.1">
    <property type="protein sequence ID" value="SRDH1_64890.1"/>
    <property type="gene ID" value="SRDH1_64890"/>
</dbReference>
<dbReference type="PANTHER" id="PTHR10665">
    <property type="entry name" value="RECOMBINING BINDING PROTEIN SUPPRESSOR OF HAIRLESS"/>
    <property type="match status" value="1"/>
</dbReference>
<feature type="compositionally biased region" description="Acidic residues" evidence="7">
    <location>
        <begin position="190"/>
        <end position="207"/>
    </location>
</feature>
<dbReference type="Pfam" id="PF09270">
    <property type="entry name" value="BTD"/>
    <property type="match status" value="1"/>
</dbReference>
<dbReference type="InterPro" id="IPR038007">
    <property type="entry name" value="RBP-Jkappa_IPT"/>
</dbReference>
<feature type="compositionally biased region" description="Acidic residues" evidence="7">
    <location>
        <begin position="24"/>
        <end position="36"/>
    </location>
</feature>
<evidence type="ECO:0000313" key="11">
    <source>
        <dbReference type="WBParaSite" id="SRDH1_64890.1"/>
    </source>
</evidence>
<dbReference type="SUPFAM" id="SSF49417">
    <property type="entry name" value="p53-like transcription factors"/>
    <property type="match status" value="2"/>
</dbReference>
<reference evidence="10" key="1">
    <citation type="submission" date="2022-06" db="EMBL/GenBank/DDBJ databases">
        <authorList>
            <person name="Berger JAMES D."/>
            <person name="Berger JAMES D."/>
        </authorList>
    </citation>
    <scope>NUCLEOTIDE SEQUENCE [LARGE SCALE GENOMIC DNA]</scope>
</reference>
<feature type="compositionally biased region" description="Polar residues" evidence="7">
    <location>
        <begin position="1"/>
        <end position="23"/>
    </location>
</feature>
<evidence type="ECO:0000256" key="1">
    <source>
        <dbReference type="ARBA" id="ARBA00004123"/>
    </source>
</evidence>
<dbReference type="InterPro" id="IPR040159">
    <property type="entry name" value="CLS_fam"/>
</dbReference>
<evidence type="ECO:0000259" key="8">
    <source>
        <dbReference type="SMART" id="SM01267"/>
    </source>
</evidence>
<dbReference type="InterPro" id="IPR037095">
    <property type="entry name" value="RBP-J/Cbf11_DNA-bd_sf"/>
</dbReference>
<dbReference type="InterPro" id="IPR036358">
    <property type="entry name" value="BTD_sf"/>
</dbReference>
<evidence type="ECO:0000256" key="2">
    <source>
        <dbReference type="ARBA" id="ARBA00009704"/>
    </source>
</evidence>
<dbReference type="SMART" id="SM01268">
    <property type="entry name" value="BTD"/>
    <property type="match status" value="1"/>
</dbReference>
<dbReference type="SUPFAM" id="SSF81296">
    <property type="entry name" value="E set domains"/>
    <property type="match status" value="1"/>
</dbReference>
<dbReference type="GO" id="GO:0000978">
    <property type="term" value="F:RNA polymerase II cis-regulatory region sequence-specific DNA binding"/>
    <property type="evidence" value="ECO:0007669"/>
    <property type="project" value="InterPro"/>
</dbReference>
<evidence type="ECO:0000256" key="4">
    <source>
        <dbReference type="ARBA" id="ARBA00023125"/>
    </source>
</evidence>